<dbReference type="InterPro" id="IPR018497">
    <property type="entry name" value="Peptidase_M13_C"/>
</dbReference>
<dbReference type="InterPro" id="IPR024079">
    <property type="entry name" value="MetalloPept_cat_dom_sf"/>
</dbReference>
<dbReference type="Gene3D" id="3.40.390.10">
    <property type="entry name" value="Collagenase (Catalytic Domain)"/>
    <property type="match status" value="1"/>
</dbReference>
<keyword evidence="12" id="KW-1185">Reference proteome</keyword>
<dbReference type="Gene3D" id="1.10.1380.10">
    <property type="entry name" value="Neutral endopeptidase , domain2"/>
    <property type="match status" value="1"/>
</dbReference>
<dbReference type="PANTHER" id="PTHR11733:SF167">
    <property type="entry name" value="FI17812P1-RELATED"/>
    <property type="match status" value="1"/>
</dbReference>
<dbReference type="GO" id="GO:0046872">
    <property type="term" value="F:metal ion binding"/>
    <property type="evidence" value="ECO:0007669"/>
    <property type="project" value="UniProtKB-KW"/>
</dbReference>
<feature type="domain" description="Peptidase M13 C-terminal" evidence="9">
    <location>
        <begin position="475"/>
        <end position="677"/>
    </location>
</feature>
<evidence type="ECO:0000259" key="9">
    <source>
        <dbReference type="Pfam" id="PF01431"/>
    </source>
</evidence>
<dbReference type="SUPFAM" id="SSF55486">
    <property type="entry name" value="Metalloproteases ('zincins'), catalytic domain"/>
    <property type="match status" value="1"/>
</dbReference>
<dbReference type="InterPro" id="IPR008753">
    <property type="entry name" value="Peptidase_M13_N"/>
</dbReference>
<evidence type="ECO:0000256" key="2">
    <source>
        <dbReference type="ARBA" id="ARBA00007357"/>
    </source>
</evidence>
<reference evidence="12" key="2">
    <citation type="journal article" date="2017" name="Genome Announc.">
        <title>Draft genome sequence of Paludibacter jiangxiensis NM7(T), a propionate-producing fermentative bacterium.</title>
        <authorList>
            <person name="Qiu Y.-L."/>
            <person name="Tourlousse D.M."/>
            <person name="Matsuura N."/>
            <person name="Ohashi A."/>
            <person name="Sekiguchi Y."/>
        </authorList>
    </citation>
    <scope>NUCLEOTIDE SEQUENCE [LARGE SCALE GENOMIC DNA]</scope>
    <source>
        <strain evidence="12">NM7</strain>
    </source>
</reference>
<evidence type="ECO:0000259" key="10">
    <source>
        <dbReference type="Pfam" id="PF05649"/>
    </source>
</evidence>
<dbReference type="Pfam" id="PF01431">
    <property type="entry name" value="Peptidase_M13"/>
    <property type="match status" value="1"/>
</dbReference>
<protein>
    <submittedName>
        <fullName evidence="11">Putative endopeptidase</fullName>
    </submittedName>
</protein>
<dbReference type="PRINTS" id="PR00786">
    <property type="entry name" value="NEPRILYSIN"/>
</dbReference>
<evidence type="ECO:0000256" key="6">
    <source>
        <dbReference type="ARBA" id="ARBA00022833"/>
    </source>
</evidence>
<keyword evidence="7" id="KW-0482">Metalloprotease</keyword>
<dbReference type="Proteomes" id="UP000076586">
    <property type="component" value="Unassembled WGS sequence"/>
</dbReference>
<keyword evidence="5" id="KW-0378">Hydrolase</keyword>
<evidence type="ECO:0000256" key="5">
    <source>
        <dbReference type="ARBA" id="ARBA00022801"/>
    </source>
</evidence>
<dbReference type="AlphaFoldDB" id="A0A171API3"/>
<dbReference type="PROSITE" id="PS51885">
    <property type="entry name" value="NEPRILYSIN"/>
    <property type="match status" value="1"/>
</dbReference>
<dbReference type="OrthoDB" id="9775677at2"/>
<proteinExistence type="inferred from homology"/>
<dbReference type="GO" id="GO:0004222">
    <property type="term" value="F:metalloendopeptidase activity"/>
    <property type="evidence" value="ECO:0007669"/>
    <property type="project" value="InterPro"/>
</dbReference>
<evidence type="ECO:0000256" key="4">
    <source>
        <dbReference type="ARBA" id="ARBA00022723"/>
    </source>
</evidence>
<gene>
    <name evidence="11" type="ORF">PJIAN_4621</name>
</gene>
<dbReference type="GO" id="GO:0005886">
    <property type="term" value="C:plasma membrane"/>
    <property type="evidence" value="ECO:0007669"/>
    <property type="project" value="TreeGrafter"/>
</dbReference>
<dbReference type="Pfam" id="PF05649">
    <property type="entry name" value="Peptidase_M13_N"/>
    <property type="match status" value="1"/>
</dbReference>
<feature type="chain" id="PRO_5007905297" evidence="8">
    <location>
        <begin position="24"/>
        <end position="681"/>
    </location>
</feature>
<evidence type="ECO:0000256" key="7">
    <source>
        <dbReference type="ARBA" id="ARBA00023049"/>
    </source>
</evidence>
<keyword evidence="4" id="KW-0479">Metal-binding</keyword>
<comment type="cofactor">
    <cofactor evidence="1">
        <name>Zn(2+)</name>
        <dbReference type="ChEBI" id="CHEBI:29105"/>
    </cofactor>
</comment>
<reference evidence="12" key="1">
    <citation type="submission" date="2016-04" db="EMBL/GenBank/DDBJ databases">
        <title>Draft genome sequence of Paludibacter jiangxiensis strain NM7.</title>
        <authorList>
            <person name="Qiu Y."/>
            <person name="Matsuura N."/>
            <person name="Ohashi A."/>
            <person name="Tourlousse M.D."/>
            <person name="Sekiguchi Y."/>
        </authorList>
    </citation>
    <scope>NUCLEOTIDE SEQUENCE [LARGE SCALE GENOMIC DNA]</scope>
    <source>
        <strain evidence="12">NM7</strain>
    </source>
</reference>
<dbReference type="STRING" id="681398.PJIAN_4621"/>
<comment type="caution">
    <text evidence="11">The sequence shown here is derived from an EMBL/GenBank/DDBJ whole genome shotgun (WGS) entry which is preliminary data.</text>
</comment>
<evidence type="ECO:0000256" key="8">
    <source>
        <dbReference type="SAM" id="SignalP"/>
    </source>
</evidence>
<feature type="signal peptide" evidence="8">
    <location>
        <begin position="1"/>
        <end position="23"/>
    </location>
</feature>
<comment type="similarity">
    <text evidence="2">Belongs to the peptidase M13 family.</text>
</comment>
<dbReference type="InterPro" id="IPR000718">
    <property type="entry name" value="Peptidase_M13"/>
</dbReference>
<dbReference type="InterPro" id="IPR042089">
    <property type="entry name" value="Peptidase_M13_dom_2"/>
</dbReference>
<dbReference type="RefSeq" id="WP_084252440.1">
    <property type="nucleotide sequence ID" value="NZ_BDCR01000004.1"/>
</dbReference>
<evidence type="ECO:0000256" key="1">
    <source>
        <dbReference type="ARBA" id="ARBA00001947"/>
    </source>
</evidence>
<keyword evidence="8" id="KW-0732">Signal</keyword>
<evidence type="ECO:0000313" key="11">
    <source>
        <dbReference type="EMBL" id="GAT64076.1"/>
    </source>
</evidence>
<organism evidence="11 12">
    <name type="scientific">Paludibacter jiangxiensis</name>
    <dbReference type="NCBI Taxonomy" id="681398"/>
    <lineage>
        <taxon>Bacteria</taxon>
        <taxon>Pseudomonadati</taxon>
        <taxon>Bacteroidota</taxon>
        <taxon>Bacteroidia</taxon>
        <taxon>Bacteroidales</taxon>
        <taxon>Paludibacteraceae</taxon>
        <taxon>Paludibacter</taxon>
    </lineage>
</organism>
<evidence type="ECO:0000256" key="3">
    <source>
        <dbReference type="ARBA" id="ARBA00022670"/>
    </source>
</evidence>
<dbReference type="CDD" id="cd08662">
    <property type="entry name" value="M13"/>
    <property type="match status" value="1"/>
</dbReference>
<evidence type="ECO:0000313" key="12">
    <source>
        <dbReference type="Proteomes" id="UP000076586"/>
    </source>
</evidence>
<dbReference type="GO" id="GO:0016485">
    <property type="term" value="P:protein processing"/>
    <property type="evidence" value="ECO:0007669"/>
    <property type="project" value="TreeGrafter"/>
</dbReference>
<dbReference type="EMBL" id="BDCR01000004">
    <property type="protein sequence ID" value="GAT64076.1"/>
    <property type="molecule type" value="Genomic_DNA"/>
</dbReference>
<accession>A0A171API3</accession>
<feature type="domain" description="Peptidase M13 N-terminal" evidence="10">
    <location>
        <begin position="41"/>
        <end position="423"/>
    </location>
</feature>
<sequence length="681" mass="76741">MKKFVILAGCALALFTASKPVPAPNQTSGIDRANMDTTANPADDFYQYACGGWMKNHPLTAEYARYGSFDKLAEENQSKLKELITGLAQQQHAVGSIPDKIATLYNMGMDSVKLQQQGAAPIKPLLDVISKLATKKQIQSELITLHKNGIFPFFELAAEADYTNSKMTIAWLYQGGIGMGQRDYYLENDDHTKEIRAKYQEMMTKMFDLSGYAKLTKTPAAKLTEEVMALETELAKASFDRVTLRDPHKNFNKMELAKLVAMTPDVDFNAYFKGVGLPNMKSMNVAQPEFIKAVQNVLKNGKPSAIKAYFAWNVINTAAPYLSEDFVKTNFAFFGKAMSGREVMRPRWKRVVTTINGSLGEAVGQMYVEKYFPPSAKKRMVELVHNLQDAFAQRIQASEWMDQQTKNTAVEKLKAIHVKIGYPDKWRDYSNLKVSTDSYFANILRSNQFDLAYMLNKVDKPTDVNEWLMTPQTVNAYYQPTTNEICFPAAILQPPFFNQQADDATNYGAIGVVIGHEMTHGFDDEGRQYDLTGNLKDWWQPEDSKKFDTRASVLVDYFNNIEVVPGTKANGKLTLGENLADNGGLHISYVAMQNAMKKGDVNANKMDGFTPAQRFFLGYATVWASNIREQEMLRLTKLDPHSLAKWRVDGTLPHIDMFLEAFGVKPGDKMYLPKEKQALIW</sequence>
<keyword evidence="3" id="KW-0645">Protease</keyword>
<keyword evidence="6" id="KW-0862">Zinc</keyword>
<name>A0A171API3_9BACT</name>
<dbReference type="PANTHER" id="PTHR11733">
    <property type="entry name" value="ZINC METALLOPROTEASE FAMILY M13 NEPRILYSIN-RELATED"/>
    <property type="match status" value="1"/>
</dbReference>